<dbReference type="Gene3D" id="3.40.190.10">
    <property type="entry name" value="Periplasmic binding protein-like II"/>
    <property type="match status" value="1"/>
</dbReference>
<dbReference type="InterPro" id="IPR050490">
    <property type="entry name" value="Bact_solute-bd_prot1"/>
</dbReference>
<dbReference type="RefSeq" id="WP_171652116.1">
    <property type="nucleotide sequence ID" value="NZ_WHOD01000052.1"/>
</dbReference>
<gene>
    <name evidence="2" type="ORF">GC093_11870</name>
</gene>
<dbReference type="PANTHER" id="PTHR43649">
    <property type="entry name" value="ARABINOSE-BINDING PROTEIN-RELATED"/>
    <property type="match status" value="1"/>
</dbReference>
<evidence type="ECO:0000313" key="2">
    <source>
        <dbReference type="EMBL" id="NOU93908.1"/>
    </source>
</evidence>
<dbReference type="Pfam" id="PF01547">
    <property type="entry name" value="SBP_bac_1"/>
    <property type="match status" value="1"/>
</dbReference>
<comment type="caution">
    <text evidence="2">The sequence shown here is derived from an EMBL/GenBank/DDBJ whole genome shotgun (WGS) entry which is preliminary data.</text>
</comment>
<reference evidence="2" key="1">
    <citation type="submission" date="2019-10" db="EMBL/GenBank/DDBJ databases">
        <title>Description of Paenibacillus glebae sp. nov.</title>
        <authorList>
            <person name="Carlier A."/>
            <person name="Qi S."/>
        </authorList>
    </citation>
    <scope>NUCLEOTIDE SEQUENCE</scope>
    <source>
        <strain evidence="2">LMG 31456</strain>
    </source>
</reference>
<dbReference type="PROSITE" id="PS51257">
    <property type="entry name" value="PROKAR_LIPOPROTEIN"/>
    <property type="match status" value="1"/>
</dbReference>
<organism evidence="2 3">
    <name type="scientific">Paenibacillus foliorum</name>
    <dbReference type="NCBI Taxonomy" id="2654974"/>
    <lineage>
        <taxon>Bacteria</taxon>
        <taxon>Bacillati</taxon>
        <taxon>Bacillota</taxon>
        <taxon>Bacilli</taxon>
        <taxon>Bacillales</taxon>
        <taxon>Paenibacillaceae</taxon>
        <taxon>Paenibacillus</taxon>
    </lineage>
</organism>
<dbReference type="PANTHER" id="PTHR43649:SF30">
    <property type="entry name" value="ABC TRANSPORTER SUBSTRATE-BINDING PROTEIN"/>
    <property type="match status" value="1"/>
</dbReference>
<evidence type="ECO:0000256" key="1">
    <source>
        <dbReference type="SAM" id="SignalP"/>
    </source>
</evidence>
<name>A0A972K1H7_9BACL</name>
<dbReference type="Proteomes" id="UP000641588">
    <property type="component" value="Unassembled WGS sequence"/>
</dbReference>
<sequence>MKKTSAVLLSSALVAVSVLGGCASKPDNAGGDKPSQASGEKPAQNVTLKFYNWNPDIAEAATQKLIANYQAKNPNIKVESIPLVPGNSVETLKKLDVTMSSGEQVDVVMFPSIEETIARAAQGVLAPLDDFYKKDNVNADEEYYINPKFKGKSYALMNNSSNWLVLLNADALKEANLPVPSFDWTWDDFRDYAKKLSKGDDNNKRFGAYFHSWGEYANPIVYTDKKNPFLTIDLKPQFEDASFKYFFNLRKAMEKDDKSVKPLADVIGAKLNYNNEFLTGKAAMLMTATFALPNIGDTAKYPHTFKTVVAPLPRSSKDAEPGLTNIGGNYVSVAANSKYKEEAYKFIRYMSTEQEARIELSGWKKSDSKLIVERLFGNMKDLIDMQSLTSTLYDKRVRTSVSSDIAVPYASQLKAVLEGGLSKVLLDNMSSEDAQKWMMGEGDKLIKQNTK</sequence>
<dbReference type="EMBL" id="WHOD01000052">
    <property type="protein sequence ID" value="NOU93908.1"/>
    <property type="molecule type" value="Genomic_DNA"/>
</dbReference>
<feature type="chain" id="PRO_5038832389" evidence="1">
    <location>
        <begin position="21"/>
        <end position="451"/>
    </location>
</feature>
<evidence type="ECO:0000313" key="3">
    <source>
        <dbReference type="Proteomes" id="UP000641588"/>
    </source>
</evidence>
<feature type="signal peptide" evidence="1">
    <location>
        <begin position="1"/>
        <end position="20"/>
    </location>
</feature>
<accession>A0A972K1H7</accession>
<protein>
    <submittedName>
        <fullName evidence="2">Extracellular solute-binding protein</fullName>
    </submittedName>
</protein>
<keyword evidence="1" id="KW-0732">Signal</keyword>
<dbReference type="InterPro" id="IPR006059">
    <property type="entry name" value="SBP"/>
</dbReference>
<dbReference type="AlphaFoldDB" id="A0A972K1H7"/>
<proteinExistence type="predicted"/>
<dbReference type="SUPFAM" id="SSF53850">
    <property type="entry name" value="Periplasmic binding protein-like II"/>
    <property type="match status" value="1"/>
</dbReference>
<keyword evidence="3" id="KW-1185">Reference proteome</keyword>